<dbReference type="FunFam" id="3.30.200.20:FF:000059">
    <property type="entry name" value="S-receptor-like serine/threonine-protein kinase"/>
    <property type="match status" value="1"/>
</dbReference>
<evidence type="ECO:0000256" key="9">
    <source>
        <dbReference type="ARBA" id="ARBA00022840"/>
    </source>
</evidence>
<dbReference type="GO" id="GO:0004674">
    <property type="term" value="F:protein serine/threonine kinase activity"/>
    <property type="evidence" value="ECO:0007669"/>
    <property type="project" value="UniProtKB-KW"/>
</dbReference>
<keyword evidence="11 19" id="KW-0472">Membrane</keyword>
<evidence type="ECO:0000256" key="12">
    <source>
        <dbReference type="ARBA" id="ARBA00023157"/>
    </source>
</evidence>
<dbReference type="InterPro" id="IPR011009">
    <property type="entry name" value="Kinase-like_dom_sf"/>
</dbReference>
<keyword evidence="13" id="KW-0675">Receptor</keyword>
<sequence>MVSILSLLLLMLTMSPPLPCSPTSQNTLSIGSSLSVEDSDHLLISPQGKFSAGFYPVGKNAYCFAIWFTQPSCYRNSDCTLIWMANRDVPVNGRRSKLSLLKNGNLVLTDAGRSPVWIVTNTASLSSLQLSLYDTGNLVLHDLKGKISWQSFDSPTDTLLPEQNFTKNTQLVSSRSGWNLSTGFYKFYFDNDNVLRLLYDGPEISSVFWPDPGSLPWEEQRSTYNSSRIAILDALGQFSSTDNFTFFSADYGKKLQRRLKLDFDGNFRLYSREEENGSWVVSWQLTSQPCTVHGICGPNSVCSHDHRFGRTCSCIPGHKMANHSDWSYGCERDFSLSCSSSEATFLKLRHVEFYGYDFGFYPNTTFDDCKNKCLQRCDCKGFQFKFIKHDHPSDVPYCFAKTLLLNGQRSPNFQGDLYLRVPKERQLSGDWTVDEFSWDTCSNSTQNAIELGRKYVINHGVWSVKFLLWFTIGAGFFEIFGVILVWALLLKNPQNRGAFSQGYIQAATGFKRFSYAEMKKATRNFKEEIGRGAGGIVYKGKLSDNRVAAIKRLNEAHQGEAEFLAEVSTIGKLNHMNLIDLWGYCADGKHRLLVYEYMEHGSLAENLSTKALDWKKIFEIAVSTAKGLAYLHEECLEWVLHCDVKPQNILLGSDYQPKVSDFGLSRLLSRVKSENSSGFSKLRGTRGYMAPEWIFNLPITSKVDVYSYGIVVLEMVTGKSPATDVQHVDDGQNLEQKTLVSWVREKKSGTAAKGHWVREIIDPVMGNDYEMDKLEILAEVALQCVEEDRDARPTMGQVVEMLLRDENHP</sequence>
<dbReference type="GO" id="GO:0005524">
    <property type="term" value="F:ATP binding"/>
    <property type="evidence" value="ECO:0007669"/>
    <property type="project" value="UniProtKB-UniRule"/>
</dbReference>
<dbReference type="InterPro" id="IPR003609">
    <property type="entry name" value="Pan_app"/>
</dbReference>
<keyword evidence="2 17" id="KW-0723">Serine/threonine-protein kinase</keyword>
<evidence type="ECO:0000256" key="16">
    <source>
        <dbReference type="ARBA" id="ARBA00048679"/>
    </source>
</evidence>
<dbReference type="PROSITE" id="PS50011">
    <property type="entry name" value="PROTEIN_KINASE_DOM"/>
    <property type="match status" value="1"/>
</dbReference>
<dbReference type="AlphaFoldDB" id="A0A2C9U0N6"/>
<dbReference type="PROSITE" id="PS00107">
    <property type="entry name" value="PROTEIN_KINASE_ATP"/>
    <property type="match status" value="1"/>
</dbReference>
<dbReference type="PROSITE" id="PS50948">
    <property type="entry name" value="PAN"/>
    <property type="match status" value="1"/>
</dbReference>
<dbReference type="PANTHER" id="PTHR47974">
    <property type="entry name" value="OS07G0415500 PROTEIN"/>
    <property type="match status" value="1"/>
</dbReference>
<evidence type="ECO:0000256" key="3">
    <source>
        <dbReference type="ARBA" id="ARBA00022536"/>
    </source>
</evidence>
<dbReference type="CDD" id="cd00028">
    <property type="entry name" value="B_lectin"/>
    <property type="match status" value="1"/>
</dbReference>
<dbReference type="EMBL" id="CM004404">
    <property type="protein sequence ID" value="OAY22983.1"/>
    <property type="molecule type" value="Genomic_DNA"/>
</dbReference>
<dbReference type="PROSITE" id="PS50927">
    <property type="entry name" value="BULB_LECTIN"/>
    <property type="match status" value="1"/>
</dbReference>
<dbReference type="Pfam" id="PF01453">
    <property type="entry name" value="B_lectin"/>
    <property type="match status" value="1"/>
</dbReference>
<feature type="chain" id="PRO_5012632510" description="Receptor-like serine/threonine-protein kinase" evidence="20">
    <location>
        <begin position="21"/>
        <end position="809"/>
    </location>
</feature>
<name>A0A2C9U0N6_MANES</name>
<dbReference type="Gene3D" id="2.90.10.10">
    <property type="entry name" value="Bulb-type lectin domain"/>
    <property type="match status" value="1"/>
</dbReference>
<evidence type="ECO:0000313" key="24">
    <source>
        <dbReference type="EMBL" id="OAY22983.1"/>
    </source>
</evidence>
<dbReference type="OMA" id="CDMEGRI"/>
<evidence type="ECO:0000256" key="11">
    <source>
        <dbReference type="ARBA" id="ARBA00023136"/>
    </source>
</evidence>
<evidence type="ECO:0000256" key="8">
    <source>
        <dbReference type="ARBA" id="ARBA00022777"/>
    </source>
</evidence>
<dbReference type="SUPFAM" id="SSF51110">
    <property type="entry name" value="alpha-D-mannose-specific plant lectins"/>
    <property type="match status" value="1"/>
</dbReference>
<evidence type="ECO:0000256" key="19">
    <source>
        <dbReference type="SAM" id="Phobius"/>
    </source>
</evidence>
<feature type="signal peptide" evidence="20">
    <location>
        <begin position="1"/>
        <end position="20"/>
    </location>
</feature>
<dbReference type="GO" id="GO:0048544">
    <property type="term" value="P:recognition of pollen"/>
    <property type="evidence" value="ECO:0007669"/>
    <property type="project" value="InterPro"/>
</dbReference>
<dbReference type="InterPro" id="IPR036426">
    <property type="entry name" value="Bulb-type_lectin_dom_sf"/>
</dbReference>
<keyword evidence="6 20" id="KW-0732">Signal</keyword>
<dbReference type="Gene3D" id="1.10.510.10">
    <property type="entry name" value="Transferase(Phosphotransferase) domain 1"/>
    <property type="match status" value="1"/>
</dbReference>
<dbReference type="SUPFAM" id="SSF56112">
    <property type="entry name" value="Protein kinase-like (PK-like)"/>
    <property type="match status" value="1"/>
</dbReference>
<dbReference type="Proteomes" id="UP000091857">
    <property type="component" value="Chromosome 18"/>
</dbReference>
<dbReference type="InterPro" id="IPR008271">
    <property type="entry name" value="Ser/Thr_kinase_AS"/>
</dbReference>
<keyword evidence="3" id="KW-0245">EGF-like domain</keyword>
<keyword evidence="14" id="KW-0325">Glycoprotein</keyword>
<reference evidence="25" key="1">
    <citation type="journal article" date="2016" name="Nat. Biotechnol.">
        <title>Sequencing wild and cultivated cassava and related species reveals extensive interspecific hybridization and genetic diversity.</title>
        <authorList>
            <person name="Bredeson J.V."/>
            <person name="Lyons J.B."/>
            <person name="Prochnik S.E."/>
            <person name="Wu G.A."/>
            <person name="Ha C.M."/>
            <person name="Edsinger-Gonzales E."/>
            <person name="Grimwood J."/>
            <person name="Schmutz J."/>
            <person name="Rabbi I.Y."/>
            <person name="Egesi C."/>
            <person name="Nauluvula P."/>
            <person name="Lebot V."/>
            <person name="Ndunguru J."/>
            <person name="Mkamilo G."/>
            <person name="Bart R.S."/>
            <person name="Setter T.L."/>
            <person name="Gleadow R.M."/>
            <person name="Kulakow P."/>
            <person name="Ferguson M.E."/>
            <person name="Rounsley S."/>
            <person name="Rokhsar D.S."/>
        </authorList>
    </citation>
    <scope>NUCLEOTIDE SEQUENCE [LARGE SCALE GENOMIC DNA]</scope>
    <source>
        <strain evidence="25">cv. AM560-2</strain>
    </source>
</reference>
<keyword evidence="8 17" id="KW-0418">Kinase</keyword>
<dbReference type="InterPro" id="IPR024171">
    <property type="entry name" value="SRK-like_kinase"/>
</dbReference>
<dbReference type="Gramene" id="Manes.18G042200.1.v8.1">
    <property type="protein sequence ID" value="Manes.18G042200.1.v8.1.CDS.1"/>
    <property type="gene ID" value="Manes.18G042200.v8.1"/>
</dbReference>
<dbReference type="Pfam" id="PF00954">
    <property type="entry name" value="S_locus_glycop"/>
    <property type="match status" value="1"/>
</dbReference>
<evidence type="ECO:0000259" key="21">
    <source>
        <dbReference type="PROSITE" id="PS50011"/>
    </source>
</evidence>
<dbReference type="Gene3D" id="3.30.200.20">
    <property type="entry name" value="Phosphorylase Kinase, domain 1"/>
    <property type="match status" value="1"/>
</dbReference>
<comment type="catalytic activity">
    <reaction evidence="15 17">
        <text>L-threonyl-[protein] + ATP = O-phospho-L-threonyl-[protein] + ADP + H(+)</text>
        <dbReference type="Rhea" id="RHEA:46608"/>
        <dbReference type="Rhea" id="RHEA-COMP:11060"/>
        <dbReference type="Rhea" id="RHEA-COMP:11605"/>
        <dbReference type="ChEBI" id="CHEBI:15378"/>
        <dbReference type="ChEBI" id="CHEBI:30013"/>
        <dbReference type="ChEBI" id="CHEBI:30616"/>
        <dbReference type="ChEBI" id="CHEBI:61977"/>
        <dbReference type="ChEBI" id="CHEBI:456216"/>
        <dbReference type="EC" id="2.7.11.1"/>
    </reaction>
</comment>
<evidence type="ECO:0000259" key="23">
    <source>
        <dbReference type="PROSITE" id="PS50948"/>
    </source>
</evidence>
<dbReference type="FunFam" id="1.10.510.10:FF:000537">
    <property type="entry name" value="Putative receptor-like protein kinase"/>
    <property type="match status" value="1"/>
</dbReference>
<feature type="domain" description="Protein kinase" evidence="21">
    <location>
        <begin position="523"/>
        <end position="809"/>
    </location>
</feature>
<organism evidence="24 25">
    <name type="scientific">Manihot esculenta</name>
    <name type="common">Cassava</name>
    <name type="synonym">Jatropha manihot</name>
    <dbReference type="NCBI Taxonomy" id="3983"/>
    <lineage>
        <taxon>Eukaryota</taxon>
        <taxon>Viridiplantae</taxon>
        <taxon>Streptophyta</taxon>
        <taxon>Embryophyta</taxon>
        <taxon>Tracheophyta</taxon>
        <taxon>Spermatophyta</taxon>
        <taxon>Magnoliopsida</taxon>
        <taxon>eudicotyledons</taxon>
        <taxon>Gunneridae</taxon>
        <taxon>Pentapetalae</taxon>
        <taxon>rosids</taxon>
        <taxon>fabids</taxon>
        <taxon>Malpighiales</taxon>
        <taxon>Euphorbiaceae</taxon>
        <taxon>Crotonoideae</taxon>
        <taxon>Manihoteae</taxon>
        <taxon>Manihot</taxon>
    </lineage>
</organism>
<keyword evidence="4 17" id="KW-0808">Transferase</keyword>
<evidence type="ECO:0000256" key="13">
    <source>
        <dbReference type="ARBA" id="ARBA00023170"/>
    </source>
</evidence>
<evidence type="ECO:0000256" key="1">
    <source>
        <dbReference type="ARBA" id="ARBA00004479"/>
    </source>
</evidence>
<proteinExistence type="inferred from homology"/>
<comment type="subcellular location">
    <subcellularLocation>
        <location evidence="1">Membrane</location>
        <topology evidence="1">Single-pass type I membrane protein</topology>
    </subcellularLocation>
</comment>
<feature type="binding site" evidence="18">
    <location>
        <position position="551"/>
    </location>
    <ligand>
        <name>ATP</name>
        <dbReference type="ChEBI" id="CHEBI:30616"/>
    </ligand>
</feature>
<dbReference type="GO" id="GO:0016020">
    <property type="term" value="C:membrane"/>
    <property type="evidence" value="ECO:0007669"/>
    <property type="project" value="UniProtKB-SubCell"/>
</dbReference>
<dbReference type="InterPro" id="IPR001480">
    <property type="entry name" value="Bulb-type_lectin_dom"/>
</dbReference>
<keyword evidence="12" id="KW-1015">Disulfide bond</keyword>
<dbReference type="PIRSF" id="PIRSF000641">
    <property type="entry name" value="SRK"/>
    <property type="match status" value="1"/>
</dbReference>
<comment type="catalytic activity">
    <reaction evidence="16 17">
        <text>L-seryl-[protein] + ATP = O-phospho-L-seryl-[protein] + ADP + H(+)</text>
        <dbReference type="Rhea" id="RHEA:17989"/>
        <dbReference type="Rhea" id="RHEA-COMP:9863"/>
        <dbReference type="Rhea" id="RHEA-COMP:11604"/>
        <dbReference type="ChEBI" id="CHEBI:15378"/>
        <dbReference type="ChEBI" id="CHEBI:29999"/>
        <dbReference type="ChEBI" id="CHEBI:30616"/>
        <dbReference type="ChEBI" id="CHEBI:83421"/>
        <dbReference type="ChEBI" id="CHEBI:456216"/>
        <dbReference type="EC" id="2.7.11.1"/>
    </reaction>
</comment>
<dbReference type="CDD" id="cd01098">
    <property type="entry name" value="PAN_AP_plant"/>
    <property type="match status" value="1"/>
</dbReference>
<evidence type="ECO:0000256" key="17">
    <source>
        <dbReference type="PIRNR" id="PIRNR000641"/>
    </source>
</evidence>
<evidence type="ECO:0000256" key="2">
    <source>
        <dbReference type="ARBA" id="ARBA00022527"/>
    </source>
</evidence>
<dbReference type="PANTHER" id="PTHR47974:SF3">
    <property type="entry name" value="RECEPTOR-LIKE SERINE_THREONINE-PROTEIN KINASE"/>
    <property type="match status" value="1"/>
</dbReference>
<comment type="caution">
    <text evidence="24">The sequence shown here is derived from an EMBL/GenBank/DDBJ whole genome shotgun (WGS) entry which is preliminary data.</text>
</comment>
<evidence type="ECO:0000256" key="15">
    <source>
        <dbReference type="ARBA" id="ARBA00047899"/>
    </source>
</evidence>
<evidence type="ECO:0000313" key="25">
    <source>
        <dbReference type="Proteomes" id="UP000091857"/>
    </source>
</evidence>
<comment type="similarity">
    <text evidence="17">Belongs to the protein kinase superfamily. Ser/Thr protein kinase family.</text>
</comment>
<evidence type="ECO:0000256" key="20">
    <source>
        <dbReference type="SAM" id="SignalP"/>
    </source>
</evidence>
<evidence type="ECO:0000256" key="7">
    <source>
        <dbReference type="ARBA" id="ARBA00022741"/>
    </source>
</evidence>
<accession>A0A2C9U0N6</accession>
<keyword evidence="25" id="KW-1185">Reference proteome</keyword>
<keyword evidence="10 19" id="KW-1133">Transmembrane helix</keyword>
<protein>
    <recommendedName>
        <fullName evidence="17">Receptor-like serine/threonine-protein kinase</fullName>
        <ecNumber evidence="17">2.7.11.1</ecNumber>
    </recommendedName>
</protein>
<dbReference type="Pfam" id="PF00069">
    <property type="entry name" value="Pkinase"/>
    <property type="match status" value="1"/>
</dbReference>
<feature type="domain" description="Bulb-type lectin" evidence="22">
    <location>
        <begin position="19"/>
        <end position="153"/>
    </location>
</feature>
<evidence type="ECO:0000256" key="10">
    <source>
        <dbReference type="ARBA" id="ARBA00022989"/>
    </source>
</evidence>
<dbReference type="InterPro" id="IPR000858">
    <property type="entry name" value="S_locus_glycoprot_dom"/>
</dbReference>
<evidence type="ECO:0000256" key="18">
    <source>
        <dbReference type="PROSITE-ProRule" id="PRU10141"/>
    </source>
</evidence>
<dbReference type="SMART" id="SM00108">
    <property type="entry name" value="B_lectin"/>
    <property type="match status" value="1"/>
</dbReference>
<keyword evidence="9 17" id="KW-0067">ATP-binding</keyword>
<dbReference type="InterPro" id="IPR000719">
    <property type="entry name" value="Prot_kinase_dom"/>
</dbReference>
<dbReference type="OrthoDB" id="619632at2759"/>
<feature type="transmembrane region" description="Helical" evidence="19">
    <location>
        <begin position="466"/>
        <end position="490"/>
    </location>
</feature>
<keyword evidence="5 19" id="KW-0812">Transmembrane</keyword>
<dbReference type="GO" id="GO:0106310">
    <property type="term" value="F:protein serine kinase activity"/>
    <property type="evidence" value="ECO:0007669"/>
    <property type="project" value="RHEA"/>
</dbReference>
<feature type="domain" description="Apple" evidence="23">
    <location>
        <begin position="338"/>
        <end position="422"/>
    </location>
</feature>
<keyword evidence="7 17" id="KW-0547">Nucleotide-binding</keyword>
<dbReference type="InterPro" id="IPR017441">
    <property type="entry name" value="Protein_kinase_ATP_BS"/>
</dbReference>
<evidence type="ECO:0000259" key="22">
    <source>
        <dbReference type="PROSITE" id="PS50927"/>
    </source>
</evidence>
<evidence type="ECO:0000256" key="5">
    <source>
        <dbReference type="ARBA" id="ARBA00022692"/>
    </source>
</evidence>
<dbReference type="PROSITE" id="PS00108">
    <property type="entry name" value="PROTEIN_KINASE_ST"/>
    <property type="match status" value="1"/>
</dbReference>
<evidence type="ECO:0000256" key="4">
    <source>
        <dbReference type="ARBA" id="ARBA00022679"/>
    </source>
</evidence>
<evidence type="ECO:0000256" key="6">
    <source>
        <dbReference type="ARBA" id="ARBA00022729"/>
    </source>
</evidence>
<dbReference type="SMART" id="SM00220">
    <property type="entry name" value="S_TKc"/>
    <property type="match status" value="1"/>
</dbReference>
<gene>
    <name evidence="24" type="ORF">MANES_18G042200v8</name>
</gene>
<dbReference type="CDD" id="cd14066">
    <property type="entry name" value="STKc_IRAK"/>
    <property type="match status" value="1"/>
</dbReference>
<evidence type="ECO:0000256" key="14">
    <source>
        <dbReference type="ARBA" id="ARBA00023180"/>
    </source>
</evidence>
<dbReference type="EC" id="2.7.11.1" evidence="17"/>